<dbReference type="Proteomes" id="UP000306441">
    <property type="component" value="Unassembled WGS sequence"/>
</dbReference>
<feature type="chain" id="PRO_5045935362" evidence="2">
    <location>
        <begin position="27"/>
        <end position="130"/>
    </location>
</feature>
<dbReference type="RefSeq" id="WP_136354868.1">
    <property type="nucleotide sequence ID" value="NZ_SSNY01000002.1"/>
</dbReference>
<accession>A0ABY2QBW5</accession>
<evidence type="ECO:0000313" key="3">
    <source>
        <dbReference type="EMBL" id="THF59117.1"/>
    </source>
</evidence>
<comment type="caution">
    <text evidence="3">The sequence shown here is derived from an EMBL/GenBank/DDBJ whole genome shotgun (WGS) entry which is preliminary data.</text>
</comment>
<feature type="compositionally biased region" description="Basic and acidic residues" evidence="1">
    <location>
        <begin position="42"/>
        <end position="73"/>
    </location>
</feature>
<evidence type="ECO:0000256" key="2">
    <source>
        <dbReference type="SAM" id="SignalP"/>
    </source>
</evidence>
<organism evidence="3 4">
    <name type="scientific">Ollibium composti</name>
    <dbReference type="NCBI Taxonomy" id="2675109"/>
    <lineage>
        <taxon>Bacteria</taxon>
        <taxon>Pseudomonadati</taxon>
        <taxon>Pseudomonadota</taxon>
        <taxon>Alphaproteobacteria</taxon>
        <taxon>Hyphomicrobiales</taxon>
        <taxon>Phyllobacteriaceae</taxon>
        <taxon>Ollibium</taxon>
    </lineage>
</organism>
<feature type="region of interest" description="Disordered" evidence="1">
    <location>
        <begin position="40"/>
        <end position="73"/>
    </location>
</feature>
<keyword evidence="4" id="KW-1185">Reference proteome</keyword>
<proteinExistence type="predicted"/>
<feature type="signal peptide" evidence="2">
    <location>
        <begin position="1"/>
        <end position="26"/>
    </location>
</feature>
<gene>
    <name evidence="3" type="ORF">E6C48_05580</name>
</gene>
<protein>
    <submittedName>
        <fullName evidence="3">Uncharacterized protein</fullName>
    </submittedName>
</protein>
<dbReference type="EMBL" id="SSNY01000002">
    <property type="protein sequence ID" value="THF59117.1"/>
    <property type="molecule type" value="Genomic_DNA"/>
</dbReference>
<evidence type="ECO:0000256" key="1">
    <source>
        <dbReference type="SAM" id="MobiDB-lite"/>
    </source>
</evidence>
<keyword evidence="2" id="KW-0732">Signal</keyword>
<sequence>MHALLKSSVLALAMALTSIPIGAASAQDLELHLGNDGPQLRLRRDCDPDREDCRDRGDYRRDRGDERWSRRRECTPDRALDKADRMGVRRARIDDVGRRTISVRGRDRFGDRIVVTFDRRDGRCPVLARD</sequence>
<name>A0ABY2QBW5_9HYPH</name>
<reference evidence="3 4" key="1">
    <citation type="submission" date="2019-04" db="EMBL/GenBank/DDBJ databases">
        <title>Mesorhizobium composti sp. nov., isolated from compost.</title>
        <authorList>
            <person name="Lin S.-Y."/>
            <person name="Hameed A."/>
            <person name="Hsieh Y.-T."/>
            <person name="Young C.-C."/>
        </authorList>
    </citation>
    <scope>NUCLEOTIDE SEQUENCE [LARGE SCALE GENOMIC DNA]</scope>
    <source>
        <strain evidence="3 4">CC-YTH430</strain>
    </source>
</reference>
<evidence type="ECO:0000313" key="4">
    <source>
        <dbReference type="Proteomes" id="UP000306441"/>
    </source>
</evidence>